<sequence length="629" mass="64149">MKKKFFTLLALNAFSIVLYAQSGNVGINTPTPGTTLDINGAITNRETVVAVSGNSAVVPSNVSQIQLTGIATAIVAVTAPAPPNSGQRLIIYNNSTGGFGATLNGFSISNGQALEFSYSNGNWRATNGGADPGGTAWNLLGSTGTVPSTNFLGTTDNQDMVFRTNNIEKTRITANGNVGVNTPTPGTTLDINGAITNRETAVAVSGNSATVPANVSQVQLTGAATASVAITAPSAPNAGQRLIIYNNTTGGFGAALNGFSVPNGQALEFSYSNGNWRATNGGVAQGGLGWGFLGNTGTVSSTNFLGTTDNQDMVFRTNNTEKARIAANGNVGIGTQLPTTTLDIVNAGTGSTIVSASAASNTALKLENSVNGQAVIQNFTAKNASGVARITGMGINPNFSTNGIFVITRGTNSDFLLDLSDGHIGIGTTPDLISQLYVTGTAGAGSALRITDGTQANGRILVSDANGLASWKVNNIPTFVLSYNTSSTVLSGVGIGGSSSLPNFVSTINTTPGISFIGNTVTLAAGVYQVNVSLEFSNATNGGDCGTLVSLINSYFLDFPNNGTNMRVHSNSPSNCGGTSNHSAQWNTTISIPAGGATWVLNLGRGQGGNYTNNVDVSTSSRILLFKMQ</sequence>
<dbReference type="Proteomes" id="UP000028705">
    <property type="component" value="Unassembled WGS sequence"/>
</dbReference>
<protein>
    <recommendedName>
        <fullName evidence="4">LTD domain-containing protein</fullName>
    </recommendedName>
</protein>
<accession>A0A086A6Z4</accession>
<feature type="signal peptide" evidence="1">
    <location>
        <begin position="1"/>
        <end position="20"/>
    </location>
</feature>
<dbReference type="RefSeq" id="WP_034711667.1">
    <property type="nucleotide sequence ID" value="NZ_JPRH01000004.1"/>
</dbReference>
<evidence type="ECO:0000313" key="2">
    <source>
        <dbReference type="EMBL" id="KFF12458.1"/>
    </source>
</evidence>
<gene>
    <name evidence="2" type="ORF">IW15_13005</name>
</gene>
<reference evidence="2 3" key="1">
    <citation type="submission" date="2014-07" db="EMBL/GenBank/DDBJ databases">
        <title>Genome of Chryseobacterium soli DSM 19298.</title>
        <authorList>
            <person name="Stropko S.J."/>
            <person name="Pipes S.E."/>
            <person name="Newman J."/>
        </authorList>
    </citation>
    <scope>NUCLEOTIDE SEQUENCE [LARGE SCALE GENOMIC DNA]</scope>
    <source>
        <strain evidence="2 3">DSM 19298</strain>
    </source>
</reference>
<keyword evidence="3" id="KW-1185">Reference proteome</keyword>
<name>A0A086A6Z4_9FLAO</name>
<feature type="chain" id="PRO_5001802376" description="LTD domain-containing protein" evidence="1">
    <location>
        <begin position="21"/>
        <end position="629"/>
    </location>
</feature>
<evidence type="ECO:0000256" key="1">
    <source>
        <dbReference type="SAM" id="SignalP"/>
    </source>
</evidence>
<evidence type="ECO:0000313" key="3">
    <source>
        <dbReference type="Proteomes" id="UP000028705"/>
    </source>
</evidence>
<keyword evidence="1" id="KW-0732">Signal</keyword>
<dbReference type="OrthoDB" id="1275267at2"/>
<evidence type="ECO:0008006" key="4">
    <source>
        <dbReference type="Google" id="ProtNLM"/>
    </source>
</evidence>
<organism evidence="2 3">
    <name type="scientific">Chryseobacterium soli</name>
    <dbReference type="NCBI Taxonomy" id="445961"/>
    <lineage>
        <taxon>Bacteria</taxon>
        <taxon>Pseudomonadati</taxon>
        <taxon>Bacteroidota</taxon>
        <taxon>Flavobacteriia</taxon>
        <taxon>Flavobacteriales</taxon>
        <taxon>Weeksellaceae</taxon>
        <taxon>Chryseobacterium group</taxon>
        <taxon>Chryseobacterium</taxon>
    </lineage>
</organism>
<dbReference type="STRING" id="445961.IW15_13005"/>
<dbReference type="EMBL" id="JPRH01000004">
    <property type="protein sequence ID" value="KFF12458.1"/>
    <property type="molecule type" value="Genomic_DNA"/>
</dbReference>
<dbReference type="eggNOG" id="ENOG50310ZB">
    <property type="taxonomic scope" value="Bacteria"/>
</dbReference>
<proteinExistence type="predicted"/>
<comment type="caution">
    <text evidence="2">The sequence shown here is derived from an EMBL/GenBank/DDBJ whole genome shotgun (WGS) entry which is preliminary data.</text>
</comment>
<dbReference type="AlphaFoldDB" id="A0A086A6Z4"/>